<feature type="region of interest" description="Disordered" evidence="1">
    <location>
        <begin position="690"/>
        <end position="826"/>
    </location>
</feature>
<dbReference type="CDD" id="cd00200">
    <property type="entry name" value="WD40"/>
    <property type="match status" value="1"/>
</dbReference>
<feature type="compositionally biased region" description="Polar residues" evidence="1">
    <location>
        <begin position="613"/>
        <end position="627"/>
    </location>
</feature>
<keyword evidence="4" id="KW-1185">Reference proteome</keyword>
<dbReference type="PANTHER" id="PTHR19863:SF5">
    <property type="entry name" value="WD REPEAT-CONTAINING PROTEIN 47"/>
    <property type="match status" value="1"/>
</dbReference>
<proteinExistence type="predicted"/>
<evidence type="ECO:0000259" key="2">
    <source>
        <dbReference type="Pfam" id="PF25602"/>
    </source>
</evidence>
<name>A0A6S7GED9_PARCT</name>
<feature type="region of interest" description="Disordered" evidence="1">
    <location>
        <begin position="492"/>
        <end position="627"/>
    </location>
</feature>
<feature type="compositionally biased region" description="Polar residues" evidence="1">
    <location>
        <begin position="557"/>
        <end position="574"/>
    </location>
</feature>
<evidence type="ECO:0000256" key="1">
    <source>
        <dbReference type="SAM" id="MobiDB-lite"/>
    </source>
</evidence>
<dbReference type="InterPro" id="IPR006594">
    <property type="entry name" value="LisH"/>
</dbReference>
<dbReference type="Pfam" id="PF00400">
    <property type="entry name" value="WD40"/>
    <property type="match status" value="4"/>
</dbReference>
<feature type="compositionally biased region" description="Polar residues" evidence="1">
    <location>
        <begin position="495"/>
        <end position="531"/>
    </location>
</feature>
<dbReference type="PROSITE" id="PS50896">
    <property type="entry name" value="LISH"/>
    <property type="match status" value="1"/>
</dbReference>
<dbReference type="PROSITE" id="PS50294">
    <property type="entry name" value="WD_REPEATS_REGION"/>
    <property type="match status" value="2"/>
</dbReference>
<feature type="compositionally biased region" description="Basic and acidic residues" evidence="1">
    <location>
        <begin position="388"/>
        <end position="397"/>
    </location>
</feature>
<dbReference type="Pfam" id="PF25602">
    <property type="entry name" value="WDR47_COR"/>
    <property type="match status" value="1"/>
</dbReference>
<dbReference type="InterPro" id="IPR015943">
    <property type="entry name" value="WD40/YVTN_repeat-like_dom_sf"/>
</dbReference>
<dbReference type="SMART" id="SM00320">
    <property type="entry name" value="WD40"/>
    <property type="match status" value="6"/>
</dbReference>
<feature type="domain" description="WDR47 cross-over region" evidence="2">
    <location>
        <begin position="187"/>
        <end position="257"/>
    </location>
</feature>
<dbReference type="EMBL" id="CACRXK020000632">
    <property type="protein sequence ID" value="CAB3983600.1"/>
    <property type="molecule type" value="Genomic_DNA"/>
</dbReference>
<dbReference type="PROSITE" id="PS50082">
    <property type="entry name" value="WD_REPEATS_2"/>
    <property type="match status" value="2"/>
</dbReference>
<dbReference type="InterPro" id="IPR040067">
    <property type="entry name" value="WDR47"/>
</dbReference>
<gene>
    <name evidence="3" type="ORF">PACLA_8A024566</name>
</gene>
<dbReference type="OrthoDB" id="187712at2759"/>
<evidence type="ECO:0000313" key="3">
    <source>
        <dbReference type="EMBL" id="CAB3983600.1"/>
    </source>
</evidence>
<dbReference type="PANTHER" id="PTHR19863">
    <property type="entry name" value="NEMITIN (NEURONAL ENRICHED MAP INTERACTING PROTEIN) HOMOLOG"/>
    <property type="match status" value="1"/>
</dbReference>
<feature type="compositionally biased region" description="Basic and acidic residues" evidence="1">
    <location>
        <begin position="762"/>
        <end position="787"/>
    </location>
</feature>
<dbReference type="Proteomes" id="UP001152795">
    <property type="component" value="Unassembled WGS sequence"/>
</dbReference>
<accession>A0A6S7GED9</accession>
<feature type="compositionally biased region" description="Polar residues" evidence="1">
    <location>
        <begin position="697"/>
        <end position="706"/>
    </location>
</feature>
<feature type="compositionally biased region" description="Polar residues" evidence="1">
    <location>
        <begin position="747"/>
        <end position="759"/>
    </location>
</feature>
<reference evidence="3" key="1">
    <citation type="submission" date="2020-04" db="EMBL/GenBank/DDBJ databases">
        <authorList>
            <person name="Alioto T."/>
            <person name="Alioto T."/>
            <person name="Gomez Garrido J."/>
        </authorList>
    </citation>
    <scope>NUCLEOTIDE SEQUENCE</scope>
    <source>
        <strain evidence="3">A484AB</strain>
    </source>
</reference>
<dbReference type="AlphaFoldDB" id="A0A6S7GED9"/>
<protein>
    <submittedName>
        <fullName evidence="3">WD repeat-containing 47-like</fullName>
    </submittedName>
</protein>
<dbReference type="InterPro" id="IPR001680">
    <property type="entry name" value="WD40_rpt"/>
</dbReference>
<organism evidence="3 4">
    <name type="scientific">Paramuricea clavata</name>
    <name type="common">Red gorgonian</name>
    <name type="synonym">Violescent sea-whip</name>
    <dbReference type="NCBI Taxonomy" id="317549"/>
    <lineage>
        <taxon>Eukaryota</taxon>
        <taxon>Metazoa</taxon>
        <taxon>Cnidaria</taxon>
        <taxon>Anthozoa</taxon>
        <taxon>Octocorallia</taxon>
        <taxon>Malacalcyonacea</taxon>
        <taxon>Plexauridae</taxon>
        <taxon>Paramuricea</taxon>
    </lineage>
</organism>
<dbReference type="SUPFAM" id="SSF50978">
    <property type="entry name" value="WD40 repeat-like"/>
    <property type="match status" value="1"/>
</dbReference>
<feature type="region of interest" description="Disordered" evidence="1">
    <location>
        <begin position="374"/>
        <end position="397"/>
    </location>
</feature>
<dbReference type="Gene3D" id="2.130.10.10">
    <property type="entry name" value="YVTN repeat-like/Quinoprotein amine dehydrogenase"/>
    <property type="match status" value="2"/>
</dbReference>
<sequence>MASKKISLQEEHILQLILEFLSSRKYYKSARSLEKESGANTNPYSENISFFRDLVLDGDWAAVREFGEPLADIPAFEYRRFNFLVAKQEYLEILFEKCEGNTIKDEQALRDRLLACLQNLELYCTFKEEYNKLYWYLSVPSLRTEPEFCNWSVDSSRMQLFEEMLQLLKQFIPIGEQNLAKDSLVSEDRLLALLFKGSLYENCIEFCQKQAMGKMATSDFLPTDIKVDLFRKQSLKSTGNFYSWLHSLSKESFVEPFEELNFDVQVAKRKPTRVNAEVKNNSLSRSLTIELKTPAKVFLQKGRDERRKRFTDFPTCKPTFLEFDMRDVSQSFAEFEFAENSNNRSGLTGRPKTQKSAPNDQEVFLQNGEIYPNAPVGHVSVSPGKPAESPRKTRRDQQDLVLQQLEEHKQRQRELYEQLAESASLAKMGGRIKDTKTNDVIPDESARSLEAVKKSIQSLKLLAESYESPKGTHIGQTDLVKDDVFRLSEDRLNTGKKNTSQSASSQQDSRPNTISITNDMSARKSSSSTPGSAALPKTPVNTCLPPGLVKLTDGSGAFNTSTPKAERQSFTTPLPASPVASEQRFSRDDILLRQSRQRQENPTQEGDTKPDASGQTPKASGTRQFTVRRSLVNTVFQNEDNVKVETDPKFQSRTTLTNNTNVDSSRLHNAIMDPPTKTVQTRSDFVKETLGSDPMESRNQTSSPFSCGNDVKDSRFQASSGLNRIGRRIDSHPTTSVETKNSKFQKHSTANNPHTTVGNRLSRPDDPKDSMFQDNDNIKDTEKRNEINFRATVGSNPTSSRFHNYSNTNNPQRTEDTRNAPGLSDLKDSRFQDISAIKNTRSSIISTVPTPHNTEGMLQSSNDAPLNFQKSAMLADTQAIRAVAFHPNGNYFAVGTNSKSLKICRKNESRYFERDEHDTPELEVLHQKTSIHKGSVYCVAFSSNGEIIATGSNDKTIKLSRFNADSPVNLEVQMELAIHNATVRDLTFVNSAAGGHPVLASGGAGGGLIHLSDCCTGQTISSLQGHAGNVMAVFASEQAHLLCSGSADKTVRLWDLRMAKCIDVMATSSCVTSVCFNHATAHSLLLASADDNGQCIVYDVGARRSITSFTPHEMDCRSIRFSPDSQHLLTGSYDACVAVTSVHYNSSEMLSESRVVATHRDKVIQCRWHPIVGDKRWWQLNNMYITHKLEDVRKCVNFGTL</sequence>
<comment type="caution">
    <text evidence="3">The sequence shown here is derived from an EMBL/GenBank/DDBJ whole genome shotgun (WGS) entry which is preliminary data.</text>
</comment>
<feature type="compositionally biased region" description="Polar residues" evidence="1">
    <location>
        <begin position="793"/>
        <end position="812"/>
    </location>
</feature>
<dbReference type="PROSITE" id="PS00678">
    <property type="entry name" value="WD_REPEATS_1"/>
    <property type="match status" value="1"/>
</dbReference>
<dbReference type="InterPro" id="IPR057749">
    <property type="entry name" value="WDR47_COR"/>
</dbReference>
<dbReference type="InterPro" id="IPR036322">
    <property type="entry name" value="WD40_repeat_dom_sf"/>
</dbReference>
<evidence type="ECO:0000313" key="4">
    <source>
        <dbReference type="Proteomes" id="UP001152795"/>
    </source>
</evidence>
<dbReference type="InterPro" id="IPR019775">
    <property type="entry name" value="WD40_repeat_CS"/>
</dbReference>